<dbReference type="EMBL" id="ABYH01000428">
    <property type="protein sequence ID" value="EEC94290.1"/>
    <property type="molecule type" value="Genomic_DNA"/>
</dbReference>
<dbReference type="AlphaFoldDB" id="B7BH09"/>
<reference evidence="1 2" key="1">
    <citation type="submission" date="2008-10" db="EMBL/GenBank/DDBJ databases">
        <title>Draft genome sequence of Parabacteroides johnsonii (DSM 18315).</title>
        <authorList>
            <person name="Sudarsanam P."/>
            <person name="Ley R."/>
            <person name="Guruge J."/>
            <person name="Turnbaugh P.J."/>
            <person name="Mahowald M."/>
            <person name="Liep D."/>
            <person name="Gordon J."/>
        </authorList>
    </citation>
    <scope>NUCLEOTIDE SEQUENCE [LARGE SCALE GENOMIC DNA]</scope>
    <source>
        <strain evidence="1 2">DSM 18315</strain>
    </source>
</reference>
<proteinExistence type="predicted"/>
<feature type="non-terminal residue" evidence="1">
    <location>
        <position position="60"/>
    </location>
</feature>
<sequence length="60" mass="7053">MKCSFHLSVYYLLLSYSHTNLGCKDRGFFLINKELQEKLYLHQGSFSHKYDIQSTSPFST</sequence>
<dbReference type="Proteomes" id="UP000005510">
    <property type="component" value="Unassembled WGS sequence"/>
</dbReference>
<accession>B7BH09</accession>
<protein>
    <submittedName>
        <fullName evidence="1">Uncharacterized protein</fullName>
    </submittedName>
</protein>
<evidence type="ECO:0000313" key="1">
    <source>
        <dbReference type="EMBL" id="EEC94290.1"/>
    </source>
</evidence>
<evidence type="ECO:0000313" key="2">
    <source>
        <dbReference type="Proteomes" id="UP000005510"/>
    </source>
</evidence>
<reference evidence="1 2" key="2">
    <citation type="submission" date="2008-10" db="EMBL/GenBank/DDBJ databases">
        <authorList>
            <person name="Fulton L."/>
            <person name="Clifton S."/>
            <person name="Fulton B."/>
            <person name="Xu J."/>
            <person name="Minx P."/>
            <person name="Pepin K.H."/>
            <person name="Johnson M."/>
            <person name="Bhonagiri V."/>
            <person name="Nash W.E."/>
            <person name="Mardis E.R."/>
            <person name="Wilson R.K."/>
        </authorList>
    </citation>
    <scope>NUCLEOTIDE SEQUENCE [LARGE SCALE GENOMIC DNA]</scope>
    <source>
        <strain evidence="1 2">DSM 18315</strain>
    </source>
</reference>
<organism evidence="1 2">
    <name type="scientific">Parabacteroides johnsonii DSM 18315</name>
    <dbReference type="NCBI Taxonomy" id="537006"/>
    <lineage>
        <taxon>Bacteria</taxon>
        <taxon>Pseudomonadati</taxon>
        <taxon>Bacteroidota</taxon>
        <taxon>Bacteroidia</taxon>
        <taxon>Bacteroidales</taxon>
        <taxon>Tannerellaceae</taxon>
        <taxon>Parabacteroides</taxon>
    </lineage>
</organism>
<name>B7BH09_9BACT</name>
<comment type="caution">
    <text evidence="1">The sequence shown here is derived from an EMBL/GenBank/DDBJ whole genome shotgun (WGS) entry which is preliminary data.</text>
</comment>
<dbReference type="HOGENOM" id="CLU_2956434_0_0_10"/>
<gene>
    <name evidence="1" type="ORF">PRABACTJOHN_04357</name>
</gene>